<proteinExistence type="inferred from homology"/>
<dbReference type="InParanoid" id="A0A7G1G2D5"/>
<evidence type="ECO:0000256" key="5">
    <source>
        <dbReference type="ARBA" id="ARBA00023136"/>
    </source>
</evidence>
<sequence length="246" mass="27704">MHIQRISDIFMEIAKSLYYYGESSTEIEDSLFKIAKTYGLDVQVAAMGTVIHITLIAPKGETISRIERVNDIDINFSKLELWEQLIRRIINEKRPLYKVKKDIIKIKNINEHTKTSIPLLIISVFIVSFSFCILFKGNFIDSIVSGISGVSSFIIIFKIKNRIFKDFMAGFLLHTFISIQSIFFNINLFPSLAGALMVFVPGLLLTNGILEIGERNLVSGGSKLLESMFILGALVMGAISSSIIWR</sequence>
<dbReference type="EMBL" id="AP018712">
    <property type="protein sequence ID" value="BBE30481.1"/>
    <property type="molecule type" value="Genomic_DNA"/>
</dbReference>
<organism evidence="9 10">
    <name type="scientific">Tepiditoga spiralis</name>
    <dbReference type="NCBI Taxonomy" id="2108365"/>
    <lineage>
        <taxon>Bacteria</taxon>
        <taxon>Thermotogati</taxon>
        <taxon>Thermotogota</taxon>
        <taxon>Thermotogae</taxon>
        <taxon>Petrotogales</taxon>
        <taxon>Petrotogaceae</taxon>
        <taxon>Tepiditoga</taxon>
    </lineage>
</organism>
<evidence type="ECO:0000256" key="3">
    <source>
        <dbReference type="ARBA" id="ARBA00022692"/>
    </source>
</evidence>
<keyword evidence="2" id="KW-1003">Cell membrane</keyword>
<dbReference type="KEGG" id="ocy:OSSY52_06220"/>
<comment type="subcellular location">
    <subcellularLocation>
        <location evidence="1">Cell membrane</location>
        <topology evidence="1">Multi-pass membrane protein</topology>
    </subcellularLocation>
</comment>
<reference evidence="9 10" key="1">
    <citation type="submission" date="2018-06" db="EMBL/GenBank/DDBJ databases">
        <title>Genome sequencing of Oceanotoga sp. sy52.</title>
        <authorList>
            <person name="Mori K."/>
        </authorList>
    </citation>
    <scope>NUCLEOTIDE SEQUENCE [LARGE SCALE GENOMIC DNA]</scope>
    <source>
        <strain evidence="10">sy52</strain>
    </source>
</reference>
<evidence type="ECO:0000256" key="4">
    <source>
        <dbReference type="ARBA" id="ARBA00022989"/>
    </source>
</evidence>
<evidence type="ECO:0000256" key="1">
    <source>
        <dbReference type="ARBA" id="ARBA00004651"/>
    </source>
</evidence>
<dbReference type="InterPro" id="IPR010619">
    <property type="entry name" value="ThrE-like_N"/>
</dbReference>
<feature type="transmembrane region" description="Helical" evidence="7">
    <location>
        <begin position="192"/>
        <end position="212"/>
    </location>
</feature>
<accession>A0A7G1G2D5</accession>
<feature type="transmembrane region" description="Helical" evidence="7">
    <location>
        <begin position="224"/>
        <end position="245"/>
    </location>
</feature>
<dbReference type="GO" id="GO:0005886">
    <property type="term" value="C:plasma membrane"/>
    <property type="evidence" value="ECO:0007669"/>
    <property type="project" value="UniProtKB-SubCell"/>
</dbReference>
<keyword evidence="3 7" id="KW-0812">Transmembrane</keyword>
<dbReference type="PANTHER" id="PTHR34390">
    <property type="entry name" value="UPF0442 PROTEIN YJJB-RELATED"/>
    <property type="match status" value="1"/>
</dbReference>
<keyword evidence="4 7" id="KW-1133">Transmembrane helix</keyword>
<feature type="transmembrane region" description="Helical" evidence="7">
    <location>
        <begin position="143"/>
        <end position="160"/>
    </location>
</feature>
<dbReference type="Pfam" id="PF06738">
    <property type="entry name" value="ThrE"/>
    <property type="match status" value="1"/>
</dbReference>
<evidence type="ECO:0000256" key="7">
    <source>
        <dbReference type="SAM" id="Phobius"/>
    </source>
</evidence>
<dbReference type="Proteomes" id="UP000516361">
    <property type="component" value="Chromosome"/>
</dbReference>
<dbReference type="PANTHER" id="PTHR34390:SF2">
    <property type="entry name" value="SUCCINATE TRANSPORTER SUBUNIT YJJP-RELATED"/>
    <property type="match status" value="1"/>
</dbReference>
<protein>
    <recommendedName>
        <fullName evidence="8">Threonine/serine exporter-like N-terminal domain-containing protein</fullName>
    </recommendedName>
</protein>
<evidence type="ECO:0000259" key="8">
    <source>
        <dbReference type="Pfam" id="PF06738"/>
    </source>
</evidence>
<feature type="transmembrane region" description="Helical" evidence="7">
    <location>
        <begin position="117"/>
        <end position="137"/>
    </location>
</feature>
<gene>
    <name evidence="9" type="ORF">OSSY52_06220</name>
</gene>
<keyword evidence="5 7" id="KW-0472">Membrane</keyword>
<dbReference type="AlphaFoldDB" id="A0A7G1G2D5"/>
<evidence type="ECO:0000313" key="9">
    <source>
        <dbReference type="EMBL" id="BBE30481.1"/>
    </source>
</evidence>
<dbReference type="RefSeq" id="WP_190615574.1">
    <property type="nucleotide sequence ID" value="NZ_AP018712.1"/>
</dbReference>
<keyword evidence="10" id="KW-1185">Reference proteome</keyword>
<name>A0A7G1G2D5_9BACT</name>
<comment type="similarity">
    <text evidence="6">Belongs to the ThrE exporter (TC 2.A.79) family.</text>
</comment>
<feature type="domain" description="Threonine/serine exporter-like N-terminal" evidence="8">
    <location>
        <begin position="8"/>
        <end position="239"/>
    </location>
</feature>
<dbReference type="InterPro" id="IPR050539">
    <property type="entry name" value="ThrE_Dicarb/AminoAcid_Exp"/>
</dbReference>
<evidence type="ECO:0000256" key="6">
    <source>
        <dbReference type="ARBA" id="ARBA00034125"/>
    </source>
</evidence>
<evidence type="ECO:0000256" key="2">
    <source>
        <dbReference type="ARBA" id="ARBA00022475"/>
    </source>
</evidence>
<dbReference type="GO" id="GO:0022857">
    <property type="term" value="F:transmembrane transporter activity"/>
    <property type="evidence" value="ECO:0007669"/>
    <property type="project" value="InterPro"/>
</dbReference>
<evidence type="ECO:0000313" key="10">
    <source>
        <dbReference type="Proteomes" id="UP000516361"/>
    </source>
</evidence>
<dbReference type="GO" id="GO:0015744">
    <property type="term" value="P:succinate transport"/>
    <property type="evidence" value="ECO:0007669"/>
    <property type="project" value="TreeGrafter"/>
</dbReference>